<gene>
    <name evidence="1" type="ORF">KVT40_009242</name>
</gene>
<keyword evidence="2" id="KW-1185">Reference proteome</keyword>
<sequence>MEIIVGAGKDAMAGGKEFFNDVVGAEAVVGADEEDVAGGEQSPDGAVVAEAVLVPNEESRAGVKEVFDHIAEAQIINRDRTDDNEIFNADADVNAGLLVKENETGVKVTFADGSAQDIGVGAEEGSESALNAVLDDGVKAVSDLRAEQGIGVGAEEEGETAVKADLNADIKDDINVDAEVEGKSTVNWFLDAVLWTGTKLVKMGREILTEDRSPEWIPRTT</sequence>
<name>A0A8K0KTC9_9PEZI</name>
<accession>A0A8K0KTC9</accession>
<organism evidence="1 2">
    <name type="scientific">Elsinoe batatas</name>
    <dbReference type="NCBI Taxonomy" id="2601811"/>
    <lineage>
        <taxon>Eukaryota</taxon>
        <taxon>Fungi</taxon>
        <taxon>Dikarya</taxon>
        <taxon>Ascomycota</taxon>
        <taxon>Pezizomycotina</taxon>
        <taxon>Dothideomycetes</taxon>
        <taxon>Dothideomycetidae</taxon>
        <taxon>Myriangiales</taxon>
        <taxon>Elsinoaceae</taxon>
        <taxon>Elsinoe</taxon>
    </lineage>
</organism>
<dbReference type="EMBL" id="JAESVG020000011">
    <property type="protein sequence ID" value="KAG8622925.1"/>
    <property type="molecule type" value="Genomic_DNA"/>
</dbReference>
<dbReference type="Proteomes" id="UP000809789">
    <property type="component" value="Unassembled WGS sequence"/>
</dbReference>
<comment type="caution">
    <text evidence="1">The sequence shown here is derived from an EMBL/GenBank/DDBJ whole genome shotgun (WGS) entry which is preliminary data.</text>
</comment>
<evidence type="ECO:0000313" key="1">
    <source>
        <dbReference type="EMBL" id="KAG8622925.1"/>
    </source>
</evidence>
<evidence type="ECO:0000313" key="2">
    <source>
        <dbReference type="Proteomes" id="UP000809789"/>
    </source>
</evidence>
<proteinExistence type="predicted"/>
<reference evidence="1" key="1">
    <citation type="submission" date="2021-07" db="EMBL/GenBank/DDBJ databases">
        <title>Elsinoe batatas strain:CRI-CJ2 Genome sequencing and assembly.</title>
        <authorList>
            <person name="Huang L."/>
        </authorList>
    </citation>
    <scope>NUCLEOTIDE SEQUENCE</scope>
    <source>
        <strain evidence="1">CRI-CJ2</strain>
    </source>
</reference>
<dbReference type="AlphaFoldDB" id="A0A8K0KTC9"/>
<protein>
    <submittedName>
        <fullName evidence="1">Uncharacterized protein</fullName>
    </submittedName>
</protein>